<dbReference type="GO" id="GO:0009898">
    <property type="term" value="C:cytoplasmic side of plasma membrane"/>
    <property type="evidence" value="ECO:0007669"/>
    <property type="project" value="TreeGrafter"/>
</dbReference>
<evidence type="ECO:0000259" key="5">
    <source>
        <dbReference type="Pfam" id="PF00501"/>
    </source>
</evidence>
<dbReference type="InterPro" id="IPR000873">
    <property type="entry name" value="AMP-dep_synth/lig_dom"/>
</dbReference>
<evidence type="ECO:0000259" key="6">
    <source>
        <dbReference type="Pfam" id="PF13193"/>
    </source>
</evidence>
<evidence type="ECO:0000256" key="2">
    <source>
        <dbReference type="ARBA" id="ARBA00022598"/>
    </source>
</evidence>
<protein>
    <submittedName>
        <fullName evidence="7">Uncharacterized protein</fullName>
    </submittedName>
</protein>
<proteinExistence type="inferred from homology"/>
<dbReference type="GO" id="GO:0004467">
    <property type="term" value="F:long-chain fatty acid-CoA ligase activity"/>
    <property type="evidence" value="ECO:0007669"/>
    <property type="project" value="TreeGrafter"/>
</dbReference>
<dbReference type="Proteomes" id="UP000654370">
    <property type="component" value="Unassembled WGS sequence"/>
</dbReference>
<dbReference type="GO" id="GO:0044539">
    <property type="term" value="P:long-chain fatty acid import into cell"/>
    <property type="evidence" value="ECO:0007669"/>
    <property type="project" value="TreeGrafter"/>
</dbReference>
<name>A0A8H7PG06_MORIS</name>
<dbReference type="GO" id="GO:0005324">
    <property type="term" value="F:long-chain fatty acid transmembrane transporter activity"/>
    <property type="evidence" value="ECO:0007669"/>
    <property type="project" value="TreeGrafter"/>
</dbReference>
<accession>A0A8H7PG06</accession>
<dbReference type="InterPro" id="IPR042099">
    <property type="entry name" value="ANL_N_sf"/>
</dbReference>
<evidence type="ECO:0000256" key="1">
    <source>
        <dbReference type="ARBA" id="ARBA00006432"/>
    </source>
</evidence>
<dbReference type="GO" id="GO:0005777">
    <property type="term" value="C:peroxisome"/>
    <property type="evidence" value="ECO:0007669"/>
    <property type="project" value="TreeGrafter"/>
</dbReference>
<dbReference type="AlphaFoldDB" id="A0A8H7PG06"/>
<dbReference type="InterPro" id="IPR045851">
    <property type="entry name" value="AMP-bd_C_sf"/>
</dbReference>
<feature type="domain" description="AMP-binding enzyme C-terminal" evidence="6">
    <location>
        <begin position="534"/>
        <end position="609"/>
    </location>
</feature>
<dbReference type="GO" id="GO:0005811">
    <property type="term" value="C:lipid droplet"/>
    <property type="evidence" value="ECO:0007669"/>
    <property type="project" value="TreeGrafter"/>
</dbReference>
<reference evidence="7" key="1">
    <citation type="submission" date="2020-12" db="EMBL/GenBank/DDBJ databases">
        <title>Metabolic potential, ecology and presence of endohyphal bacteria is reflected in genomic diversity of Mucoromycotina.</title>
        <authorList>
            <person name="Muszewska A."/>
            <person name="Okrasinska A."/>
            <person name="Steczkiewicz K."/>
            <person name="Drgas O."/>
            <person name="Orlowska M."/>
            <person name="Perlinska-Lenart U."/>
            <person name="Aleksandrzak-Piekarczyk T."/>
            <person name="Szatraj K."/>
            <person name="Zielenkiewicz U."/>
            <person name="Pilsyk S."/>
            <person name="Malc E."/>
            <person name="Mieczkowski P."/>
            <person name="Kruszewska J.S."/>
            <person name="Biernat P."/>
            <person name="Pawlowska J."/>
        </authorList>
    </citation>
    <scope>NUCLEOTIDE SEQUENCE</scope>
    <source>
        <strain evidence="7">WA0000067209</strain>
    </source>
</reference>
<dbReference type="GO" id="GO:0005524">
    <property type="term" value="F:ATP binding"/>
    <property type="evidence" value="ECO:0007669"/>
    <property type="project" value="UniProtKB-KW"/>
</dbReference>
<dbReference type="Pfam" id="PF00501">
    <property type="entry name" value="AMP-binding"/>
    <property type="match status" value="1"/>
</dbReference>
<dbReference type="Gene3D" id="3.30.300.30">
    <property type="match status" value="1"/>
</dbReference>
<dbReference type="Pfam" id="PF13193">
    <property type="entry name" value="AMP-binding_C"/>
    <property type="match status" value="1"/>
</dbReference>
<evidence type="ECO:0000313" key="7">
    <source>
        <dbReference type="EMBL" id="KAG2173173.1"/>
    </source>
</evidence>
<gene>
    <name evidence="7" type="ORF">INT43_004547</name>
</gene>
<evidence type="ECO:0000256" key="4">
    <source>
        <dbReference type="ARBA" id="ARBA00022840"/>
    </source>
</evidence>
<keyword evidence="8" id="KW-1185">Reference proteome</keyword>
<dbReference type="OrthoDB" id="288590at2759"/>
<evidence type="ECO:0000256" key="3">
    <source>
        <dbReference type="ARBA" id="ARBA00022741"/>
    </source>
</evidence>
<evidence type="ECO:0000313" key="8">
    <source>
        <dbReference type="Proteomes" id="UP000654370"/>
    </source>
</evidence>
<sequence>MPSANLLTKAALAVASLMYLDSKLYLSKDLGEIANGIKTKNYIMERYWFVLRWAYLTKNENHFSSYSVLEEVIHANREKEAFVFCDRSSGELVLRRWTYAQMEEEIAKLADYYLSLGIQAKDVVAIYLPNTPQLFFSFWALAKLNAVGALINSNQTGLPLNHSIKISKAKLIIAHGTNYQAVSDIEGDLVNPNIVILGYGEPVPEKCQYRIDDVTTLRRTGKSDELRKTMKVDAGDSLCYIYTRLTQIPFHFTLVSGTTGLPKAVAIPHRTAMLPMYSQRKSGLIFPYDKWYCCLPLYHSSGLLIAMCGSLSVGATFVLSTKFSATNCMEEIAKSGSTGFSYIGEIARYLCLSPPSPYDQAHNIRFAFGNGLSKSIWNKFRERFNIPIIIEFYGSTEGNTFMRTINTGPDGVGYFAHRGPLLRLLAPTVKIVKQDPETLEPYRDPKTGFCVECDYDEAGEVLGEHIPLIGQSRAYVDNKSANQKVTMRDVFKKGDTWHRQGDLLKMTKDGWYEFVDRVGDTFRWRGENVSTMEVSTVMSHHPDVDDVTVYGIALPKYEGQVGMATVVSPTPNAVVKDLRKFLQTKGLPLYAHPRFVRFTDVIPTTQTHKHQKAELKKESIDVYNVEPIYVLTETGAYVKMSEKEYNAVQGGLAKL</sequence>
<organism evidence="7 8">
    <name type="scientific">Mortierella isabellina</name>
    <name type="common">Filamentous fungus</name>
    <name type="synonym">Umbelopsis isabellina</name>
    <dbReference type="NCBI Taxonomy" id="91625"/>
    <lineage>
        <taxon>Eukaryota</taxon>
        <taxon>Fungi</taxon>
        <taxon>Fungi incertae sedis</taxon>
        <taxon>Mucoromycota</taxon>
        <taxon>Mucoromycotina</taxon>
        <taxon>Umbelopsidomycetes</taxon>
        <taxon>Umbelopsidales</taxon>
        <taxon>Umbelopsidaceae</taxon>
        <taxon>Umbelopsis</taxon>
    </lineage>
</organism>
<dbReference type="PANTHER" id="PTHR43107:SF15">
    <property type="entry name" value="FATTY ACID TRANSPORT PROTEIN 3, ISOFORM A"/>
    <property type="match status" value="1"/>
</dbReference>
<dbReference type="PANTHER" id="PTHR43107">
    <property type="entry name" value="LONG-CHAIN FATTY ACID TRANSPORT PROTEIN"/>
    <property type="match status" value="1"/>
</dbReference>
<dbReference type="Gene3D" id="3.40.50.12780">
    <property type="entry name" value="N-terminal domain of ligase-like"/>
    <property type="match status" value="1"/>
</dbReference>
<feature type="domain" description="AMP-dependent synthetase/ligase" evidence="5">
    <location>
        <begin position="71"/>
        <end position="447"/>
    </location>
</feature>
<comment type="caution">
    <text evidence="7">The sequence shown here is derived from an EMBL/GenBank/DDBJ whole genome shotgun (WGS) entry which is preliminary data.</text>
</comment>
<keyword evidence="4" id="KW-0067">ATP-binding</keyword>
<comment type="similarity">
    <text evidence="1">Belongs to the ATP-dependent AMP-binding enzyme family.</text>
</comment>
<dbReference type="EMBL" id="JAEPQZ010000015">
    <property type="protein sequence ID" value="KAG2173173.1"/>
    <property type="molecule type" value="Genomic_DNA"/>
</dbReference>
<dbReference type="InterPro" id="IPR025110">
    <property type="entry name" value="AMP-bd_C"/>
</dbReference>
<keyword evidence="3" id="KW-0547">Nucleotide-binding</keyword>
<keyword evidence="2" id="KW-0436">Ligase</keyword>
<dbReference type="SUPFAM" id="SSF56801">
    <property type="entry name" value="Acetyl-CoA synthetase-like"/>
    <property type="match status" value="1"/>
</dbReference>